<dbReference type="AlphaFoldDB" id="A0A1H2TJ06"/>
<keyword evidence="2 5" id="KW-0812">Transmembrane</keyword>
<evidence type="ECO:0000313" key="6">
    <source>
        <dbReference type="EMBL" id="SDW43790.1"/>
    </source>
</evidence>
<feature type="transmembrane region" description="Helical" evidence="5">
    <location>
        <begin position="360"/>
        <end position="383"/>
    </location>
</feature>
<feature type="transmembrane region" description="Helical" evidence="5">
    <location>
        <begin position="15"/>
        <end position="37"/>
    </location>
</feature>
<dbReference type="EMBL" id="FNNH01000011">
    <property type="protein sequence ID" value="SDW43790.1"/>
    <property type="molecule type" value="Genomic_DNA"/>
</dbReference>
<feature type="transmembrane region" description="Helical" evidence="5">
    <location>
        <begin position="395"/>
        <end position="418"/>
    </location>
</feature>
<reference evidence="6 7" key="1">
    <citation type="submission" date="2016-10" db="EMBL/GenBank/DDBJ databases">
        <authorList>
            <person name="de Groot N.N."/>
        </authorList>
    </citation>
    <scope>NUCLEOTIDE SEQUENCE [LARGE SCALE GENOMIC DNA]</scope>
    <source>
        <strain evidence="6 7">Nm110</strain>
    </source>
</reference>
<feature type="transmembrane region" description="Helical" evidence="5">
    <location>
        <begin position="290"/>
        <end position="315"/>
    </location>
</feature>
<dbReference type="GO" id="GO:0016020">
    <property type="term" value="C:membrane"/>
    <property type="evidence" value="ECO:0007669"/>
    <property type="project" value="UniProtKB-SubCell"/>
</dbReference>
<evidence type="ECO:0000256" key="2">
    <source>
        <dbReference type="ARBA" id="ARBA00022692"/>
    </source>
</evidence>
<sequence>MEKSKQDPSTLPRHIGWFTASCVLVSSVVGTGIFTTTGFMARDLGHPGLILSVWLVGALISLAGALSYSELGAAFPVAGGEYTYLRRAYGPFLGFLSGWTSFTIGFSAAIAASAMSFAAYFLQLLPLNGEGRLLSTALALALLWSITGFHLAGGGAGSVLQRSLTLLKVGAILLFMVAGLMFGAGDWAHLIPTDTQPAFSMGAYVVSLVFVLYAYSGWNTAAYLAGEITDPARTIPRTMIGGTLFVALLYLMLNGFYFYALPVTELATPPLLPIADKVARAMLGLEAGRFVTVILCLSIAGAVSAMVWVGSRVYYAMAQDGLIPSVFANTSGRQCTPFNAILLQSLWASALIVSGSFEQLVIYSGFALVIFSALAVGAVLILRRREPDLPRPYHTPLYPFIPAFYVLVSIVIVGSVLYERPLEGGVGIATVLAGTPLYLLWHRFRRIGKKGA</sequence>
<evidence type="ECO:0000256" key="4">
    <source>
        <dbReference type="ARBA" id="ARBA00023136"/>
    </source>
</evidence>
<evidence type="ECO:0000256" key="1">
    <source>
        <dbReference type="ARBA" id="ARBA00004141"/>
    </source>
</evidence>
<feature type="transmembrane region" description="Helical" evidence="5">
    <location>
        <begin position="164"/>
        <end position="184"/>
    </location>
</feature>
<dbReference type="PANTHER" id="PTHR11785:SF512">
    <property type="entry name" value="SOBREMESA, ISOFORM B"/>
    <property type="match status" value="1"/>
</dbReference>
<feature type="transmembrane region" description="Helical" evidence="5">
    <location>
        <begin position="424"/>
        <end position="441"/>
    </location>
</feature>
<dbReference type="PIRSF" id="PIRSF006060">
    <property type="entry name" value="AA_transporter"/>
    <property type="match status" value="1"/>
</dbReference>
<feature type="transmembrane region" description="Helical" evidence="5">
    <location>
        <begin position="336"/>
        <end position="354"/>
    </location>
</feature>
<feature type="transmembrane region" description="Helical" evidence="5">
    <location>
        <begin position="133"/>
        <end position="152"/>
    </location>
</feature>
<gene>
    <name evidence="6" type="ORF">SAMN05421882_101135</name>
</gene>
<protein>
    <submittedName>
        <fullName evidence="6">Basic amino acid/polyamine antiporter, APA family</fullName>
    </submittedName>
</protein>
<evidence type="ECO:0000256" key="3">
    <source>
        <dbReference type="ARBA" id="ARBA00022989"/>
    </source>
</evidence>
<keyword evidence="3 5" id="KW-1133">Transmembrane helix</keyword>
<feature type="transmembrane region" description="Helical" evidence="5">
    <location>
        <begin position="238"/>
        <end position="260"/>
    </location>
</feature>
<feature type="transmembrane region" description="Helical" evidence="5">
    <location>
        <begin position="92"/>
        <end position="121"/>
    </location>
</feature>
<organism evidence="6 7">
    <name type="scientific">Nitrosomonas communis</name>
    <dbReference type="NCBI Taxonomy" id="44574"/>
    <lineage>
        <taxon>Bacteria</taxon>
        <taxon>Pseudomonadati</taxon>
        <taxon>Pseudomonadota</taxon>
        <taxon>Betaproteobacteria</taxon>
        <taxon>Nitrosomonadales</taxon>
        <taxon>Nitrosomonadaceae</taxon>
        <taxon>Nitrosomonas</taxon>
    </lineage>
</organism>
<dbReference type="InterPro" id="IPR002293">
    <property type="entry name" value="AA/rel_permease1"/>
</dbReference>
<name>A0A1H2TJ06_9PROT</name>
<feature type="transmembrane region" description="Helical" evidence="5">
    <location>
        <begin position="204"/>
        <end position="226"/>
    </location>
</feature>
<dbReference type="GO" id="GO:0015179">
    <property type="term" value="F:L-amino acid transmembrane transporter activity"/>
    <property type="evidence" value="ECO:0007669"/>
    <property type="project" value="TreeGrafter"/>
</dbReference>
<comment type="subcellular location">
    <subcellularLocation>
        <location evidence="1">Membrane</location>
        <topology evidence="1">Multi-pass membrane protein</topology>
    </subcellularLocation>
</comment>
<evidence type="ECO:0000256" key="5">
    <source>
        <dbReference type="SAM" id="Phobius"/>
    </source>
</evidence>
<keyword evidence="4 5" id="KW-0472">Membrane</keyword>
<dbReference type="Proteomes" id="UP000183454">
    <property type="component" value="Unassembled WGS sequence"/>
</dbReference>
<dbReference type="PANTHER" id="PTHR11785">
    <property type="entry name" value="AMINO ACID TRANSPORTER"/>
    <property type="match status" value="1"/>
</dbReference>
<accession>A0A1H2TJ06</accession>
<feature type="transmembrane region" description="Helical" evidence="5">
    <location>
        <begin position="49"/>
        <end position="71"/>
    </location>
</feature>
<proteinExistence type="predicted"/>
<dbReference type="RefSeq" id="WP_074666429.1">
    <property type="nucleotide sequence ID" value="NZ_FNNH01000011.1"/>
</dbReference>
<dbReference type="Pfam" id="PF13520">
    <property type="entry name" value="AA_permease_2"/>
    <property type="match status" value="1"/>
</dbReference>
<dbReference type="Gene3D" id="1.20.1740.10">
    <property type="entry name" value="Amino acid/polyamine transporter I"/>
    <property type="match status" value="1"/>
</dbReference>
<evidence type="ECO:0000313" key="7">
    <source>
        <dbReference type="Proteomes" id="UP000183454"/>
    </source>
</evidence>
<dbReference type="InterPro" id="IPR050598">
    <property type="entry name" value="AminoAcid_Transporter"/>
</dbReference>